<keyword evidence="7 19" id="KW-0963">Cytoplasm</keyword>
<dbReference type="GO" id="GO:0071555">
    <property type="term" value="P:cell wall organization"/>
    <property type="evidence" value="ECO:0007669"/>
    <property type="project" value="UniProtKB-KW"/>
</dbReference>
<dbReference type="OrthoDB" id="9804753at2"/>
<dbReference type="Gene3D" id="3.30.43.10">
    <property type="entry name" value="Uridine Diphospho-n-acetylenolpyruvylglucosamine Reductase, domain 2"/>
    <property type="match status" value="1"/>
</dbReference>
<dbReference type="SUPFAM" id="SSF56176">
    <property type="entry name" value="FAD-binding/transporter-associated domain-like"/>
    <property type="match status" value="1"/>
</dbReference>
<feature type="domain" description="FAD-binding PCMH-type" evidence="21">
    <location>
        <begin position="57"/>
        <end position="222"/>
    </location>
</feature>
<dbReference type="Pfam" id="PF02873">
    <property type="entry name" value="MurB_C"/>
    <property type="match status" value="1"/>
</dbReference>
<evidence type="ECO:0000256" key="3">
    <source>
        <dbReference type="ARBA" id="ARBA00004496"/>
    </source>
</evidence>
<dbReference type="AlphaFoldDB" id="D0LIX1"/>
<comment type="similarity">
    <text evidence="19">Belongs to the MurB family.</text>
</comment>
<evidence type="ECO:0000256" key="8">
    <source>
        <dbReference type="ARBA" id="ARBA00022618"/>
    </source>
</evidence>
<keyword evidence="23" id="KW-1185">Reference proteome</keyword>
<comment type="pathway">
    <text evidence="4 19">Cell wall biogenesis; peptidoglycan biosynthesis.</text>
</comment>
<dbReference type="UniPathway" id="UPA00219"/>
<feature type="region of interest" description="Disordered" evidence="20">
    <location>
        <begin position="232"/>
        <end position="253"/>
    </location>
</feature>
<evidence type="ECO:0000256" key="19">
    <source>
        <dbReference type="HAMAP-Rule" id="MF_00037"/>
    </source>
</evidence>
<evidence type="ECO:0000259" key="21">
    <source>
        <dbReference type="PROSITE" id="PS51387"/>
    </source>
</evidence>
<feature type="compositionally biased region" description="Basic and acidic residues" evidence="20">
    <location>
        <begin position="232"/>
        <end position="244"/>
    </location>
</feature>
<dbReference type="Gene3D" id="3.30.465.10">
    <property type="match status" value="1"/>
</dbReference>
<dbReference type="InterPro" id="IPR016169">
    <property type="entry name" value="FAD-bd_PCMH_sub2"/>
</dbReference>
<dbReference type="HOGENOM" id="CLU_035304_1_1_7"/>
<name>D0LIX1_HALO1</name>
<keyword evidence="15 19" id="KW-0131">Cell cycle</keyword>
<evidence type="ECO:0000256" key="14">
    <source>
        <dbReference type="ARBA" id="ARBA00023002"/>
    </source>
</evidence>
<dbReference type="InterPro" id="IPR003170">
    <property type="entry name" value="MurB"/>
</dbReference>
<dbReference type="GO" id="GO:0008762">
    <property type="term" value="F:UDP-N-acetylmuramate dehydrogenase activity"/>
    <property type="evidence" value="ECO:0007669"/>
    <property type="project" value="UniProtKB-UniRule"/>
</dbReference>
<dbReference type="InterPro" id="IPR011601">
    <property type="entry name" value="MurB_C"/>
</dbReference>
<dbReference type="GO" id="GO:0008360">
    <property type="term" value="P:regulation of cell shape"/>
    <property type="evidence" value="ECO:0007669"/>
    <property type="project" value="UniProtKB-KW"/>
</dbReference>
<evidence type="ECO:0000256" key="20">
    <source>
        <dbReference type="SAM" id="MobiDB-lite"/>
    </source>
</evidence>
<dbReference type="RefSeq" id="WP_012825627.1">
    <property type="nucleotide sequence ID" value="NC_013440.1"/>
</dbReference>
<dbReference type="InterPro" id="IPR036318">
    <property type="entry name" value="FAD-bd_PCMH-like_sf"/>
</dbReference>
<dbReference type="SUPFAM" id="SSF56194">
    <property type="entry name" value="Uridine diphospho-N-Acetylenolpyruvylglucosamine reductase, MurB, C-terminal domain"/>
    <property type="match status" value="1"/>
</dbReference>
<dbReference type="NCBIfam" id="NF010480">
    <property type="entry name" value="PRK13905.1"/>
    <property type="match status" value="1"/>
</dbReference>
<sequence>MDPVSRIADADAHSEADTDAGGNPRSALSTDDRAALRACVADIHFDAPMSRRTTLRIGGPADALALPASVDELQAVVRACVSRGIPLLAIGAGSNLLVRDGGVRGVVLGTRNMRGLRREGDTGIWVECGVSTGKLLSRATEWQLGGLEFLGGVPGSVGGGMRMNAGTYLGEFKDVTSSVTTVRLRDAAVRERAAAECGFAYRHSAIPTDEVVVAARLSLTPRPRAEIESDVRGLRQRRKEREPAKVSNAGSTFKNPPGDYAGRLIEACGLKGTRVGGAECSPAHANWLVNTGTATAADLLQLIERVRDQVRASFGITLEMEVKVIGED</sequence>
<dbReference type="Gene3D" id="3.90.78.10">
    <property type="entry name" value="UDP-N-acetylenolpyruvoylglucosamine reductase, C-terminal domain"/>
    <property type="match status" value="1"/>
</dbReference>
<dbReference type="HAMAP" id="MF_00037">
    <property type="entry name" value="MurB"/>
    <property type="match status" value="1"/>
</dbReference>
<evidence type="ECO:0000256" key="5">
    <source>
        <dbReference type="ARBA" id="ARBA00012518"/>
    </source>
</evidence>
<evidence type="ECO:0000256" key="2">
    <source>
        <dbReference type="ARBA" id="ARBA00003921"/>
    </source>
</evidence>
<evidence type="ECO:0000256" key="9">
    <source>
        <dbReference type="ARBA" id="ARBA00022630"/>
    </source>
</evidence>
<dbReference type="GO" id="GO:0009252">
    <property type="term" value="P:peptidoglycan biosynthetic process"/>
    <property type="evidence" value="ECO:0007669"/>
    <property type="project" value="UniProtKB-UniRule"/>
</dbReference>
<dbReference type="PANTHER" id="PTHR21071:SF4">
    <property type="entry name" value="UDP-N-ACETYLENOLPYRUVOYLGLUCOSAMINE REDUCTASE"/>
    <property type="match status" value="1"/>
</dbReference>
<comment type="function">
    <text evidence="2 19">Cell wall formation.</text>
</comment>
<keyword evidence="11 19" id="KW-0521">NADP</keyword>
<evidence type="ECO:0000313" key="23">
    <source>
        <dbReference type="Proteomes" id="UP000001880"/>
    </source>
</evidence>
<feature type="active site" evidence="19">
    <location>
        <position position="321"/>
    </location>
</feature>
<dbReference type="InterPro" id="IPR006094">
    <property type="entry name" value="Oxid_FAD_bind_N"/>
</dbReference>
<keyword evidence="10 19" id="KW-0274">FAD</keyword>
<protein>
    <recommendedName>
        <fullName evidence="6 19">UDP-N-acetylenolpyruvoylglucosamine reductase</fullName>
        <ecNumber evidence="5 19">1.3.1.98</ecNumber>
    </recommendedName>
    <alternativeName>
        <fullName evidence="17 19">UDP-N-acetylmuramate dehydrogenase</fullName>
    </alternativeName>
</protein>
<evidence type="ECO:0000256" key="16">
    <source>
        <dbReference type="ARBA" id="ARBA00023316"/>
    </source>
</evidence>
<dbReference type="EMBL" id="CP001804">
    <property type="protein sequence ID" value="ACY13000.1"/>
    <property type="molecule type" value="Genomic_DNA"/>
</dbReference>
<dbReference type="eggNOG" id="COG0812">
    <property type="taxonomic scope" value="Bacteria"/>
</dbReference>
<feature type="active site" description="Proton donor" evidence="19">
    <location>
        <position position="251"/>
    </location>
</feature>
<keyword evidence="16 19" id="KW-0961">Cell wall biogenesis/degradation</keyword>
<evidence type="ECO:0000313" key="22">
    <source>
        <dbReference type="EMBL" id="ACY13000.1"/>
    </source>
</evidence>
<keyword evidence="14 19" id="KW-0560">Oxidoreductase</keyword>
<accession>D0LIX1</accession>
<dbReference type="GO" id="GO:0005829">
    <property type="term" value="C:cytosol"/>
    <property type="evidence" value="ECO:0007669"/>
    <property type="project" value="TreeGrafter"/>
</dbReference>
<evidence type="ECO:0000256" key="11">
    <source>
        <dbReference type="ARBA" id="ARBA00022857"/>
    </source>
</evidence>
<dbReference type="Proteomes" id="UP000001880">
    <property type="component" value="Chromosome"/>
</dbReference>
<evidence type="ECO:0000256" key="10">
    <source>
        <dbReference type="ARBA" id="ARBA00022827"/>
    </source>
</evidence>
<evidence type="ECO:0000256" key="4">
    <source>
        <dbReference type="ARBA" id="ARBA00004752"/>
    </source>
</evidence>
<evidence type="ECO:0000256" key="6">
    <source>
        <dbReference type="ARBA" id="ARBA00015188"/>
    </source>
</evidence>
<dbReference type="Pfam" id="PF01565">
    <property type="entry name" value="FAD_binding_4"/>
    <property type="match status" value="1"/>
</dbReference>
<dbReference type="InterPro" id="IPR016167">
    <property type="entry name" value="FAD-bd_PCMH_sub1"/>
</dbReference>
<feature type="region of interest" description="Disordered" evidence="20">
    <location>
        <begin position="1"/>
        <end position="29"/>
    </location>
</feature>
<keyword evidence="12 19" id="KW-0133">Cell shape</keyword>
<comment type="cofactor">
    <cofactor evidence="1 19">
        <name>FAD</name>
        <dbReference type="ChEBI" id="CHEBI:57692"/>
    </cofactor>
</comment>
<feature type="active site" evidence="19">
    <location>
        <position position="202"/>
    </location>
</feature>
<reference evidence="22 23" key="1">
    <citation type="journal article" date="2010" name="Stand. Genomic Sci.">
        <title>Complete genome sequence of Haliangium ochraceum type strain (SMP-2).</title>
        <authorList>
            <consortium name="US DOE Joint Genome Institute (JGI-PGF)"/>
            <person name="Ivanova N."/>
            <person name="Daum C."/>
            <person name="Lang E."/>
            <person name="Abt B."/>
            <person name="Kopitz M."/>
            <person name="Saunders E."/>
            <person name="Lapidus A."/>
            <person name="Lucas S."/>
            <person name="Glavina Del Rio T."/>
            <person name="Nolan M."/>
            <person name="Tice H."/>
            <person name="Copeland A."/>
            <person name="Cheng J.F."/>
            <person name="Chen F."/>
            <person name="Bruce D."/>
            <person name="Goodwin L."/>
            <person name="Pitluck S."/>
            <person name="Mavromatis K."/>
            <person name="Pati A."/>
            <person name="Mikhailova N."/>
            <person name="Chen A."/>
            <person name="Palaniappan K."/>
            <person name="Land M."/>
            <person name="Hauser L."/>
            <person name="Chang Y.J."/>
            <person name="Jeffries C.D."/>
            <person name="Detter J.C."/>
            <person name="Brettin T."/>
            <person name="Rohde M."/>
            <person name="Goker M."/>
            <person name="Bristow J."/>
            <person name="Markowitz V."/>
            <person name="Eisen J.A."/>
            <person name="Hugenholtz P."/>
            <person name="Kyrpides N.C."/>
            <person name="Klenk H.P."/>
        </authorList>
    </citation>
    <scope>NUCLEOTIDE SEQUENCE [LARGE SCALE GENOMIC DNA]</scope>
    <source>
        <strain evidence="23">DSM 14365 / CIP 107738 / JCM 11303 / AJ 13395 / SMP-2</strain>
    </source>
</reference>
<evidence type="ECO:0000256" key="15">
    <source>
        <dbReference type="ARBA" id="ARBA00023306"/>
    </source>
</evidence>
<comment type="catalytic activity">
    <reaction evidence="18 19">
        <text>UDP-N-acetyl-alpha-D-muramate + NADP(+) = UDP-N-acetyl-3-O-(1-carboxyvinyl)-alpha-D-glucosamine + NADPH + H(+)</text>
        <dbReference type="Rhea" id="RHEA:12248"/>
        <dbReference type="ChEBI" id="CHEBI:15378"/>
        <dbReference type="ChEBI" id="CHEBI:57783"/>
        <dbReference type="ChEBI" id="CHEBI:58349"/>
        <dbReference type="ChEBI" id="CHEBI:68483"/>
        <dbReference type="ChEBI" id="CHEBI:70757"/>
        <dbReference type="EC" id="1.3.1.98"/>
    </reaction>
</comment>
<dbReference type="GO" id="GO:0071949">
    <property type="term" value="F:FAD binding"/>
    <property type="evidence" value="ECO:0007669"/>
    <property type="project" value="InterPro"/>
</dbReference>
<evidence type="ECO:0000256" key="12">
    <source>
        <dbReference type="ARBA" id="ARBA00022960"/>
    </source>
</evidence>
<dbReference type="GO" id="GO:0051301">
    <property type="term" value="P:cell division"/>
    <property type="evidence" value="ECO:0007669"/>
    <property type="project" value="UniProtKB-KW"/>
</dbReference>
<dbReference type="InterPro" id="IPR036635">
    <property type="entry name" value="MurB_C_sf"/>
</dbReference>
<dbReference type="STRING" id="502025.Hoch_0359"/>
<dbReference type="PROSITE" id="PS51387">
    <property type="entry name" value="FAD_PCMH"/>
    <property type="match status" value="1"/>
</dbReference>
<comment type="subcellular location">
    <subcellularLocation>
        <location evidence="3 19">Cytoplasm</location>
    </subcellularLocation>
</comment>
<keyword evidence="8 19" id="KW-0132">Cell division</keyword>
<evidence type="ECO:0000256" key="17">
    <source>
        <dbReference type="ARBA" id="ARBA00031026"/>
    </source>
</evidence>
<keyword evidence="13 19" id="KW-0573">Peptidoglycan synthesis</keyword>
<evidence type="ECO:0000256" key="1">
    <source>
        <dbReference type="ARBA" id="ARBA00001974"/>
    </source>
</evidence>
<dbReference type="InterPro" id="IPR016166">
    <property type="entry name" value="FAD-bd_PCMH"/>
</dbReference>
<gene>
    <name evidence="19" type="primary">murB</name>
    <name evidence="22" type="ordered locus">Hoch_0359</name>
</gene>
<evidence type="ECO:0000256" key="13">
    <source>
        <dbReference type="ARBA" id="ARBA00022984"/>
    </source>
</evidence>
<dbReference type="NCBIfam" id="TIGR00179">
    <property type="entry name" value="murB"/>
    <property type="match status" value="1"/>
</dbReference>
<keyword evidence="9 19" id="KW-0285">Flavoprotein</keyword>
<evidence type="ECO:0000256" key="18">
    <source>
        <dbReference type="ARBA" id="ARBA00048914"/>
    </source>
</evidence>
<dbReference type="PANTHER" id="PTHR21071">
    <property type="entry name" value="UDP-N-ACETYLENOLPYRUVOYLGLUCOSAMINE REDUCTASE"/>
    <property type="match status" value="1"/>
</dbReference>
<proteinExistence type="inferred from homology"/>
<dbReference type="KEGG" id="hoh:Hoch_0359"/>
<dbReference type="EC" id="1.3.1.98" evidence="5 19"/>
<evidence type="ECO:0000256" key="7">
    <source>
        <dbReference type="ARBA" id="ARBA00022490"/>
    </source>
</evidence>
<organism evidence="22 23">
    <name type="scientific">Haliangium ochraceum (strain DSM 14365 / JCM 11303 / SMP-2)</name>
    <dbReference type="NCBI Taxonomy" id="502025"/>
    <lineage>
        <taxon>Bacteria</taxon>
        <taxon>Pseudomonadati</taxon>
        <taxon>Myxococcota</taxon>
        <taxon>Polyangia</taxon>
        <taxon>Haliangiales</taxon>
        <taxon>Kofleriaceae</taxon>
        <taxon>Haliangium</taxon>
    </lineage>
</organism>